<gene>
    <name evidence="2 4" type="ORF">BDZ99DRAFT_464011</name>
</gene>
<reference evidence="2 4" key="1">
    <citation type="journal article" date="2020" name="Stud. Mycol.">
        <title>101 Dothideomycetes genomes: a test case for predicting lifestyles and emergence of pathogens.</title>
        <authorList>
            <person name="Haridas S."/>
            <person name="Albert R."/>
            <person name="Binder M."/>
            <person name="Bloem J."/>
            <person name="Labutti K."/>
            <person name="Salamov A."/>
            <person name="Andreopoulos B."/>
            <person name="Baker S."/>
            <person name="Barry K."/>
            <person name="Bills G."/>
            <person name="Bluhm B."/>
            <person name="Cannon C."/>
            <person name="Castanera R."/>
            <person name="Culley D."/>
            <person name="Daum C."/>
            <person name="Ezra D."/>
            <person name="Gonzalez J."/>
            <person name="Henrissat B."/>
            <person name="Kuo A."/>
            <person name="Liang C."/>
            <person name="Lipzen A."/>
            <person name="Lutzoni F."/>
            <person name="Magnuson J."/>
            <person name="Mondo S."/>
            <person name="Nolan M."/>
            <person name="Ohm R."/>
            <person name="Pangilinan J."/>
            <person name="Park H.-J."/>
            <person name="Ramirez L."/>
            <person name="Alfaro M."/>
            <person name="Sun H."/>
            <person name="Tritt A."/>
            <person name="Yoshinaga Y."/>
            <person name="Zwiers L.-H."/>
            <person name="Turgeon B."/>
            <person name="Goodwin S."/>
            <person name="Spatafora J."/>
            <person name="Crous P."/>
            <person name="Grigoriev I."/>
        </authorList>
    </citation>
    <scope>NUCLEOTIDE SEQUENCE</scope>
    <source>
        <strain evidence="2 4">CBS 304.34</strain>
    </source>
</reference>
<sequence length="213" mass="23714">MASEVDPLDVVLGVFKSMKQSSLLTLLASVCREDERTLELIAKQLMATSNDVGEAASITIKSEPGESKKDVKLEPAESKVDDQDDAKGAGRRKRKRADYDILCYQTCGGCEKQFDVTKNNNTACTFHSGIVRPILTLAVKKTGENQDDFNTLIKKTRAFGTSGHNSLEANMLKRHKAEADLIKEHPEVARWDCCYRFPSSTGCKMQRHMVKEL</sequence>
<evidence type="ECO:0008006" key="5">
    <source>
        <dbReference type="Google" id="ProtNLM"/>
    </source>
</evidence>
<proteinExistence type="predicted"/>
<reference evidence="4" key="2">
    <citation type="submission" date="2020-04" db="EMBL/GenBank/DDBJ databases">
        <authorList>
            <consortium name="NCBI Genome Project"/>
        </authorList>
    </citation>
    <scope>NUCLEOTIDE SEQUENCE</scope>
    <source>
        <strain evidence="4">CBS 304.34</strain>
    </source>
</reference>
<name>A0A6A6YL22_9PEZI</name>
<dbReference type="GeneID" id="54461100"/>
<accession>A0A6A6YL22</accession>
<dbReference type="AlphaFoldDB" id="A0A6A6YL22"/>
<reference evidence="4" key="3">
    <citation type="submission" date="2025-04" db="UniProtKB">
        <authorList>
            <consortium name="RefSeq"/>
        </authorList>
    </citation>
    <scope>IDENTIFICATION</scope>
    <source>
        <strain evidence="4">CBS 304.34</strain>
    </source>
</reference>
<organism evidence="2">
    <name type="scientific">Mytilinidion resinicola</name>
    <dbReference type="NCBI Taxonomy" id="574789"/>
    <lineage>
        <taxon>Eukaryota</taxon>
        <taxon>Fungi</taxon>
        <taxon>Dikarya</taxon>
        <taxon>Ascomycota</taxon>
        <taxon>Pezizomycotina</taxon>
        <taxon>Dothideomycetes</taxon>
        <taxon>Pleosporomycetidae</taxon>
        <taxon>Mytilinidiales</taxon>
        <taxon>Mytilinidiaceae</taxon>
        <taxon>Mytilinidion</taxon>
    </lineage>
</organism>
<evidence type="ECO:0000313" key="2">
    <source>
        <dbReference type="EMBL" id="KAF2809228.1"/>
    </source>
</evidence>
<dbReference type="Proteomes" id="UP000504636">
    <property type="component" value="Unplaced"/>
</dbReference>
<protein>
    <recommendedName>
        <fullName evidence="5">C2H2-type domain-containing protein</fullName>
    </recommendedName>
</protein>
<evidence type="ECO:0000256" key="1">
    <source>
        <dbReference type="SAM" id="MobiDB-lite"/>
    </source>
</evidence>
<dbReference type="OrthoDB" id="5422613at2759"/>
<keyword evidence="3" id="KW-1185">Reference proteome</keyword>
<evidence type="ECO:0000313" key="3">
    <source>
        <dbReference type="Proteomes" id="UP000504636"/>
    </source>
</evidence>
<dbReference type="EMBL" id="MU003702">
    <property type="protein sequence ID" value="KAF2809228.1"/>
    <property type="molecule type" value="Genomic_DNA"/>
</dbReference>
<feature type="region of interest" description="Disordered" evidence="1">
    <location>
        <begin position="63"/>
        <end position="91"/>
    </location>
</feature>
<feature type="compositionally biased region" description="Basic and acidic residues" evidence="1">
    <location>
        <begin position="63"/>
        <end position="88"/>
    </location>
</feature>
<dbReference type="RefSeq" id="XP_033576192.1">
    <property type="nucleotide sequence ID" value="XM_033720207.1"/>
</dbReference>
<evidence type="ECO:0000313" key="4">
    <source>
        <dbReference type="RefSeq" id="XP_033576192.1"/>
    </source>
</evidence>